<organism evidence="2">
    <name type="scientific">uncultured Thermomicrobiales bacterium</name>
    <dbReference type="NCBI Taxonomy" id="1645740"/>
    <lineage>
        <taxon>Bacteria</taxon>
        <taxon>Pseudomonadati</taxon>
        <taxon>Thermomicrobiota</taxon>
        <taxon>Thermomicrobia</taxon>
        <taxon>Thermomicrobiales</taxon>
        <taxon>environmental samples</taxon>
    </lineage>
</organism>
<reference evidence="2" key="1">
    <citation type="submission" date="2020-02" db="EMBL/GenBank/DDBJ databases">
        <authorList>
            <person name="Meier V. D."/>
        </authorList>
    </citation>
    <scope>NUCLEOTIDE SEQUENCE</scope>
    <source>
        <strain evidence="2">AVDCRST_MAG59</strain>
    </source>
</reference>
<accession>A0A6J4V631</accession>
<gene>
    <name evidence="2" type="ORF">AVDCRST_MAG59-3213</name>
</gene>
<feature type="non-terminal residue" evidence="2">
    <location>
        <position position="1"/>
    </location>
</feature>
<feature type="compositionally biased region" description="Basic and acidic residues" evidence="1">
    <location>
        <begin position="323"/>
        <end position="340"/>
    </location>
</feature>
<feature type="compositionally biased region" description="Basic residues" evidence="1">
    <location>
        <begin position="230"/>
        <end position="244"/>
    </location>
</feature>
<feature type="compositionally biased region" description="Pro residues" evidence="1">
    <location>
        <begin position="122"/>
        <end position="136"/>
    </location>
</feature>
<feature type="region of interest" description="Disordered" evidence="1">
    <location>
        <begin position="1"/>
        <end position="264"/>
    </location>
</feature>
<feature type="region of interest" description="Disordered" evidence="1">
    <location>
        <begin position="296"/>
        <end position="371"/>
    </location>
</feature>
<dbReference type="EMBL" id="CADCWF010000222">
    <property type="protein sequence ID" value="CAA9567939.1"/>
    <property type="molecule type" value="Genomic_DNA"/>
</dbReference>
<feature type="compositionally biased region" description="Low complexity" evidence="1">
    <location>
        <begin position="155"/>
        <end position="171"/>
    </location>
</feature>
<dbReference type="AlphaFoldDB" id="A0A6J4V631"/>
<feature type="compositionally biased region" description="Low complexity" evidence="1">
    <location>
        <begin position="137"/>
        <end position="148"/>
    </location>
</feature>
<feature type="compositionally biased region" description="Basic residues" evidence="1">
    <location>
        <begin position="354"/>
        <end position="364"/>
    </location>
</feature>
<feature type="compositionally biased region" description="Basic and acidic residues" evidence="1">
    <location>
        <begin position="296"/>
        <end position="313"/>
    </location>
</feature>
<evidence type="ECO:0000313" key="2">
    <source>
        <dbReference type="EMBL" id="CAA9567939.1"/>
    </source>
</evidence>
<sequence>GRSGSHRGRGDRVRQRVAQVHPPPAPAERAAAEGRHPPPLRRGPGPQGRGRGALRDRPLLDRPRGGLCRPGDRPRPGPDLDAGARAPRPRRAGGRQARPGREADGDDRRGGGPSGRAGRPLPRLPPPRPPCRPQPDLPGDVAAAPPGGCRHGPHGPRLLRLGRAGLGPVVLQAGRRPDVRPRRLQRDDPDRPPRPGQADRRPQRGRHPGAGGGRGDDEGRDGRQRPAPARLRRRPLRRRHHRLHHPEVPRPRDRALRQRWHDPDDRRRLGAQGLRALAEQGRLLADLRGHQRLAVDRRHPPPGRVRRDRDAAAHHPGACLPRAGDHDQVDGVRPDRAGARHREHVHAAALRGGRPARHRRRARPRTGERRM</sequence>
<feature type="compositionally biased region" description="Basic and acidic residues" evidence="1">
    <location>
        <begin position="99"/>
        <end position="110"/>
    </location>
</feature>
<name>A0A6J4V631_9BACT</name>
<protein>
    <submittedName>
        <fullName evidence="2">Predicted dehydrogenase</fullName>
    </submittedName>
</protein>
<evidence type="ECO:0000256" key="1">
    <source>
        <dbReference type="SAM" id="MobiDB-lite"/>
    </source>
</evidence>
<feature type="compositionally biased region" description="Basic and acidic residues" evidence="1">
    <location>
        <begin position="175"/>
        <end position="202"/>
    </location>
</feature>
<feature type="compositionally biased region" description="Basic and acidic residues" evidence="1">
    <location>
        <begin position="53"/>
        <end position="78"/>
    </location>
</feature>
<feature type="compositionally biased region" description="Basic and acidic residues" evidence="1">
    <location>
        <begin position="245"/>
        <end position="264"/>
    </location>
</feature>
<feature type="compositionally biased region" description="Basic and acidic residues" evidence="1">
    <location>
        <begin position="214"/>
        <end position="224"/>
    </location>
</feature>
<proteinExistence type="predicted"/>
<feature type="non-terminal residue" evidence="2">
    <location>
        <position position="371"/>
    </location>
</feature>